<keyword evidence="2" id="KW-1185">Reference proteome</keyword>
<proteinExistence type="predicted"/>
<protein>
    <submittedName>
        <fullName evidence="1">Uncharacterized protein</fullName>
    </submittedName>
</protein>
<reference evidence="1" key="2">
    <citation type="submission" date="2021-02" db="EMBL/GenBank/DDBJ databases">
        <authorList>
            <person name="Kimball J.A."/>
            <person name="Haas M.W."/>
            <person name="Macchietto M."/>
            <person name="Kono T."/>
            <person name="Duquette J."/>
            <person name="Shao M."/>
        </authorList>
    </citation>
    <scope>NUCLEOTIDE SEQUENCE</scope>
    <source>
        <tissue evidence="1">Fresh leaf tissue</tissue>
    </source>
</reference>
<sequence length="102" mass="11340">MALVLDRGGQLSDLLCGLPPLPFPLPPRKQQQQQRSHGACRLIAALGFERGRAIEAAERRGEGGRGRYGWRRDPWLLPNGRWWPVAKGLTELLVLTFARGTG</sequence>
<accession>A0A8J5WT10</accession>
<evidence type="ECO:0000313" key="1">
    <source>
        <dbReference type="EMBL" id="KAG8094629.1"/>
    </source>
</evidence>
<evidence type="ECO:0000313" key="2">
    <source>
        <dbReference type="Proteomes" id="UP000729402"/>
    </source>
</evidence>
<comment type="caution">
    <text evidence="1">The sequence shown here is derived from an EMBL/GenBank/DDBJ whole genome shotgun (WGS) entry which is preliminary data.</text>
</comment>
<reference evidence="1" key="1">
    <citation type="journal article" date="2021" name="bioRxiv">
        <title>Whole Genome Assembly and Annotation of Northern Wild Rice, Zizania palustris L., Supports a Whole Genome Duplication in the Zizania Genus.</title>
        <authorList>
            <person name="Haas M."/>
            <person name="Kono T."/>
            <person name="Macchietto M."/>
            <person name="Millas R."/>
            <person name="McGilp L."/>
            <person name="Shao M."/>
            <person name="Duquette J."/>
            <person name="Hirsch C.N."/>
            <person name="Kimball J."/>
        </authorList>
    </citation>
    <scope>NUCLEOTIDE SEQUENCE</scope>
    <source>
        <tissue evidence="1">Fresh leaf tissue</tissue>
    </source>
</reference>
<gene>
    <name evidence="1" type="ORF">GUJ93_ZPchr0012g19161</name>
</gene>
<dbReference type="Proteomes" id="UP000729402">
    <property type="component" value="Unassembled WGS sequence"/>
</dbReference>
<name>A0A8J5WT10_ZIZPA</name>
<organism evidence="1 2">
    <name type="scientific">Zizania palustris</name>
    <name type="common">Northern wild rice</name>
    <dbReference type="NCBI Taxonomy" id="103762"/>
    <lineage>
        <taxon>Eukaryota</taxon>
        <taxon>Viridiplantae</taxon>
        <taxon>Streptophyta</taxon>
        <taxon>Embryophyta</taxon>
        <taxon>Tracheophyta</taxon>
        <taxon>Spermatophyta</taxon>
        <taxon>Magnoliopsida</taxon>
        <taxon>Liliopsida</taxon>
        <taxon>Poales</taxon>
        <taxon>Poaceae</taxon>
        <taxon>BOP clade</taxon>
        <taxon>Oryzoideae</taxon>
        <taxon>Oryzeae</taxon>
        <taxon>Zizaniinae</taxon>
        <taxon>Zizania</taxon>
    </lineage>
</organism>
<dbReference type="EMBL" id="JAAALK010000080">
    <property type="protein sequence ID" value="KAG8094629.1"/>
    <property type="molecule type" value="Genomic_DNA"/>
</dbReference>
<dbReference type="AlphaFoldDB" id="A0A8J5WT10"/>